<dbReference type="EMBL" id="KI925454">
    <property type="protein sequence ID" value="ETW86840.1"/>
    <property type="molecule type" value="Genomic_DNA"/>
</dbReference>
<feature type="compositionally biased region" description="Pro residues" evidence="1">
    <location>
        <begin position="44"/>
        <end position="54"/>
    </location>
</feature>
<protein>
    <submittedName>
        <fullName evidence="2">Uncharacterized protein</fullName>
    </submittedName>
</protein>
<evidence type="ECO:0000313" key="2">
    <source>
        <dbReference type="EMBL" id="ETW86840.1"/>
    </source>
</evidence>
<feature type="region of interest" description="Disordered" evidence="1">
    <location>
        <begin position="1"/>
        <end position="69"/>
    </location>
</feature>
<evidence type="ECO:0000256" key="1">
    <source>
        <dbReference type="SAM" id="MobiDB-lite"/>
    </source>
</evidence>
<organism evidence="2 3">
    <name type="scientific">Heterobasidion irregulare (strain TC 32-1)</name>
    <dbReference type="NCBI Taxonomy" id="747525"/>
    <lineage>
        <taxon>Eukaryota</taxon>
        <taxon>Fungi</taxon>
        <taxon>Dikarya</taxon>
        <taxon>Basidiomycota</taxon>
        <taxon>Agaricomycotina</taxon>
        <taxon>Agaricomycetes</taxon>
        <taxon>Russulales</taxon>
        <taxon>Bondarzewiaceae</taxon>
        <taxon>Heterobasidion</taxon>
        <taxon>Heterobasidion annosum species complex</taxon>
    </lineage>
</organism>
<dbReference type="InParanoid" id="W4KN88"/>
<gene>
    <name evidence="2" type="ORF">HETIRDRAFT_447493</name>
</gene>
<dbReference type="HOGENOM" id="CLU_2776224_0_0_1"/>
<name>W4KN88_HETIT</name>
<keyword evidence="3" id="KW-1185">Reference proteome</keyword>
<dbReference type="Proteomes" id="UP000030671">
    <property type="component" value="Unassembled WGS sequence"/>
</dbReference>
<dbReference type="RefSeq" id="XP_009540821.1">
    <property type="nucleotide sequence ID" value="XM_009542526.1"/>
</dbReference>
<reference evidence="2 3" key="1">
    <citation type="journal article" date="2012" name="New Phytol.">
        <title>Insight into trade-off between wood decay and parasitism from the genome of a fungal forest pathogen.</title>
        <authorList>
            <person name="Olson A."/>
            <person name="Aerts A."/>
            <person name="Asiegbu F."/>
            <person name="Belbahri L."/>
            <person name="Bouzid O."/>
            <person name="Broberg A."/>
            <person name="Canback B."/>
            <person name="Coutinho P.M."/>
            <person name="Cullen D."/>
            <person name="Dalman K."/>
            <person name="Deflorio G."/>
            <person name="van Diepen L.T."/>
            <person name="Dunand C."/>
            <person name="Duplessis S."/>
            <person name="Durling M."/>
            <person name="Gonthier P."/>
            <person name="Grimwood J."/>
            <person name="Fossdal C.G."/>
            <person name="Hansson D."/>
            <person name="Henrissat B."/>
            <person name="Hietala A."/>
            <person name="Himmelstrand K."/>
            <person name="Hoffmeister D."/>
            <person name="Hogberg N."/>
            <person name="James T.Y."/>
            <person name="Karlsson M."/>
            <person name="Kohler A."/>
            <person name="Kues U."/>
            <person name="Lee Y.H."/>
            <person name="Lin Y.C."/>
            <person name="Lind M."/>
            <person name="Lindquist E."/>
            <person name="Lombard V."/>
            <person name="Lucas S."/>
            <person name="Lunden K."/>
            <person name="Morin E."/>
            <person name="Murat C."/>
            <person name="Park J."/>
            <person name="Raffaello T."/>
            <person name="Rouze P."/>
            <person name="Salamov A."/>
            <person name="Schmutz J."/>
            <person name="Solheim H."/>
            <person name="Stahlberg J."/>
            <person name="Velez H."/>
            <person name="de Vries R.P."/>
            <person name="Wiebenga A."/>
            <person name="Woodward S."/>
            <person name="Yakovlev I."/>
            <person name="Garbelotto M."/>
            <person name="Martin F."/>
            <person name="Grigoriev I.V."/>
            <person name="Stenlid J."/>
        </authorList>
    </citation>
    <scope>NUCLEOTIDE SEQUENCE [LARGE SCALE GENOMIC DNA]</scope>
    <source>
        <strain evidence="2 3">TC 32-1</strain>
    </source>
</reference>
<evidence type="ECO:0000313" key="3">
    <source>
        <dbReference type="Proteomes" id="UP000030671"/>
    </source>
</evidence>
<accession>W4KN88</accession>
<dbReference type="AlphaFoldDB" id="W4KN88"/>
<proteinExistence type="predicted"/>
<feature type="compositionally biased region" description="Basic and acidic residues" evidence="1">
    <location>
        <begin position="1"/>
        <end position="21"/>
    </location>
</feature>
<dbReference type="GeneID" id="20675783"/>
<sequence>MKENKRRGVADSRLRSREREPSAGARLIVQTMLSFSSSSASSAPSPPSSPPRPQTGPLRPSTVFIVVVR</sequence>
<dbReference type="KEGG" id="hir:HETIRDRAFT_447493"/>